<evidence type="ECO:0000256" key="1">
    <source>
        <dbReference type="ARBA" id="ARBA00022448"/>
    </source>
</evidence>
<evidence type="ECO:0000313" key="3">
    <source>
        <dbReference type="EMBL" id="MPM46979.1"/>
    </source>
</evidence>
<dbReference type="PANTHER" id="PTHR38682:SF1">
    <property type="entry name" value="V-TYPE ATP SYNTHASE SUBUNIT C"/>
    <property type="match status" value="1"/>
</dbReference>
<dbReference type="Gene3D" id="1.10.132.50">
    <property type="entry name" value="ATP synthase (C/AC39) subunit, domain 3"/>
    <property type="match status" value="1"/>
</dbReference>
<reference evidence="3" key="1">
    <citation type="submission" date="2019-08" db="EMBL/GenBank/DDBJ databases">
        <authorList>
            <person name="Kucharzyk K."/>
            <person name="Murdoch R.W."/>
            <person name="Higgins S."/>
            <person name="Loffler F."/>
        </authorList>
    </citation>
    <scope>NUCLEOTIDE SEQUENCE</scope>
</reference>
<dbReference type="PANTHER" id="PTHR38682">
    <property type="entry name" value="V-TYPE ATP SYNTHASE SUBUNIT C"/>
    <property type="match status" value="1"/>
</dbReference>
<accession>A0A645A1A7</accession>
<protein>
    <submittedName>
        <fullName evidence="3">V-type ATP synthase subunit C</fullName>
    </submittedName>
</protein>
<organism evidence="3">
    <name type="scientific">bioreactor metagenome</name>
    <dbReference type="NCBI Taxonomy" id="1076179"/>
    <lineage>
        <taxon>unclassified sequences</taxon>
        <taxon>metagenomes</taxon>
        <taxon>ecological metagenomes</taxon>
    </lineage>
</organism>
<name>A0A645A1A7_9ZZZZ</name>
<dbReference type="SUPFAM" id="SSF103486">
    <property type="entry name" value="V-type ATP synthase subunit C"/>
    <property type="match status" value="1"/>
</dbReference>
<dbReference type="InterPro" id="IPR002843">
    <property type="entry name" value="ATPase_V0-cplx_csu/dsu"/>
</dbReference>
<dbReference type="AlphaFoldDB" id="A0A645A1A7"/>
<dbReference type="GO" id="GO:0046961">
    <property type="term" value="F:proton-transporting ATPase activity, rotational mechanism"/>
    <property type="evidence" value="ECO:0007669"/>
    <property type="project" value="InterPro"/>
</dbReference>
<dbReference type="EMBL" id="VSSQ01011499">
    <property type="protein sequence ID" value="MPM46979.1"/>
    <property type="molecule type" value="Genomic_DNA"/>
</dbReference>
<keyword evidence="2" id="KW-0406">Ion transport</keyword>
<dbReference type="Pfam" id="PF01992">
    <property type="entry name" value="vATP-synt_AC39"/>
    <property type="match status" value="1"/>
</dbReference>
<proteinExistence type="predicted"/>
<dbReference type="InterPro" id="IPR044911">
    <property type="entry name" value="V-type_ATPase_csu/dsu_dom_3"/>
</dbReference>
<dbReference type="InterPro" id="IPR050873">
    <property type="entry name" value="V-ATPase_V0D/AC39_subunit"/>
</dbReference>
<gene>
    <name evidence="3" type="primary">atpC_36</name>
    <name evidence="3" type="ORF">SDC9_93686</name>
</gene>
<comment type="caution">
    <text evidence="3">The sequence shown here is derived from an EMBL/GenBank/DDBJ whole genome shotgun (WGS) entry which is preliminary data.</text>
</comment>
<keyword evidence="1" id="KW-0813">Transport</keyword>
<evidence type="ECO:0000256" key="2">
    <source>
        <dbReference type="ARBA" id="ARBA00023065"/>
    </source>
</evidence>
<sequence>MCAASGEAVESLAKTGDPQNVDILIDKACFDDMLSGAESFGSKFMIDYVKTKIDVYNITSFIRCSKMNKSFIFLDLILSDKGYIEKCVFNDRYSKKGENEDGNTSASKLFELLSMTQYSSLFSKYNAESFSSLSFAEVERIFDFFFAGKINSLKYIPFGPEVIKEYILNREREIKNMRLVFAGKRVSLSNDEIRLNLR</sequence>
<dbReference type="InterPro" id="IPR036079">
    <property type="entry name" value="ATPase_csu/dsu_sf"/>
</dbReference>